<gene>
    <name evidence="4" type="ORF">Ctob_006792</name>
</gene>
<evidence type="ECO:0000256" key="1">
    <source>
        <dbReference type="ARBA" id="ARBA00006832"/>
    </source>
</evidence>
<dbReference type="OrthoDB" id="78296at2759"/>
<feature type="region of interest" description="Disordered" evidence="2">
    <location>
        <begin position="1"/>
        <end position="178"/>
    </location>
</feature>
<dbReference type="Pfam" id="PF08265">
    <property type="entry name" value="YL1_C"/>
    <property type="match status" value="1"/>
</dbReference>
<protein>
    <submittedName>
        <fullName evidence="4">Vacuolar protein sorting-associated protein 72-like protein</fullName>
    </submittedName>
</protein>
<dbReference type="PANTHER" id="PTHR13275:SF4">
    <property type="entry name" value="VACUOLAR PROTEIN SORTING-ASSOCIATED PROTEIN 72 HOMOLOG"/>
    <property type="match status" value="1"/>
</dbReference>
<evidence type="ECO:0000313" key="4">
    <source>
        <dbReference type="EMBL" id="KOO24922.1"/>
    </source>
</evidence>
<dbReference type="InterPro" id="IPR013272">
    <property type="entry name" value="Vps72/YL1_C"/>
</dbReference>
<evidence type="ECO:0000313" key="5">
    <source>
        <dbReference type="Proteomes" id="UP000037460"/>
    </source>
</evidence>
<feature type="compositionally biased region" description="Basic and acidic residues" evidence="2">
    <location>
        <begin position="139"/>
        <end position="150"/>
    </location>
</feature>
<sequence>MSSEDEEITKPPERRAPSGRASKGNRMSKLLAEEAVDEDAADKDFYQQGFWADEEADDDFAGDADDEDGADSFDSDFGESTESEDDEDEDEADKKVKQAPAKKSSAYKDPKKKAGGAGASGAGQSGASKSNASLKKRPRPEGDIVVEARSRGSLRGTTQASSAEAEENRKKLEAAAAARRERLDAMGAKRGVELRRLTQAEILAEAAQTEIINRASLERMLRQEEDKRRVLVRERNADGPRIKFHSKRKGDVVSNTLTFTDMPVPSTIDDIAPPYPATQRCAVTQAPAKYLDPVTNQPYATLEAFKILRGRTGRRQHSFSGVGKEVAPSVASADD</sequence>
<comment type="caution">
    <text evidence="4">The sequence shown here is derived from an EMBL/GenBank/DDBJ whole genome shotgun (WGS) entry which is preliminary data.</text>
</comment>
<dbReference type="GO" id="GO:0005634">
    <property type="term" value="C:nucleus"/>
    <property type="evidence" value="ECO:0007669"/>
    <property type="project" value="TreeGrafter"/>
</dbReference>
<feature type="domain" description="Vps72/YL1 C-terminal" evidence="3">
    <location>
        <begin position="279"/>
        <end position="308"/>
    </location>
</feature>
<feature type="region of interest" description="Disordered" evidence="2">
    <location>
        <begin position="314"/>
        <end position="335"/>
    </location>
</feature>
<dbReference type="Proteomes" id="UP000037460">
    <property type="component" value="Unassembled WGS sequence"/>
</dbReference>
<comment type="similarity">
    <text evidence="1">Belongs to the VPS72/YL1 family.</text>
</comment>
<feature type="compositionally biased region" description="Basic and acidic residues" evidence="2">
    <location>
        <begin position="166"/>
        <end position="178"/>
    </location>
</feature>
<name>A0A0M0JEX8_9EUKA</name>
<evidence type="ECO:0000256" key="2">
    <source>
        <dbReference type="SAM" id="MobiDB-lite"/>
    </source>
</evidence>
<dbReference type="Pfam" id="PF05764">
    <property type="entry name" value="YL1"/>
    <property type="match status" value="1"/>
</dbReference>
<dbReference type="EMBL" id="JWZX01003037">
    <property type="protein sequence ID" value="KOO24922.1"/>
    <property type="molecule type" value="Genomic_DNA"/>
</dbReference>
<dbReference type="AlphaFoldDB" id="A0A0M0JEX8"/>
<evidence type="ECO:0000259" key="3">
    <source>
        <dbReference type="SMART" id="SM00993"/>
    </source>
</evidence>
<keyword evidence="5" id="KW-1185">Reference proteome</keyword>
<dbReference type="SMART" id="SM00993">
    <property type="entry name" value="YL1_C"/>
    <property type="match status" value="1"/>
</dbReference>
<dbReference type="PANTHER" id="PTHR13275">
    <property type="entry name" value="YL-1 PROTEIN TRANSCRIPTION FACTOR-LIKE 1"/>
    <property type="match status" value="1"/>
</dbReference>
<reference evidence="5" key="1">
    <citation type="journal article" date="2015" name="PLoS Genet.">
        <title>Genome Sequence and Transcriptome Analyses of Chrysochromulina tobin: Metabolic Tools for Enhanced Algal Fitness in the Prominent Order Prymnesiales (Haptophyceae).</title>
        <authorList>
            <person name="Hovde B.T."/>
            <person name="Deodato C.R."/>
            <person name="Hunsperger H.M."/>
            <person name="Ryken S.A."/>
            <person name="Yost W."/>
            <person name="Jha R.K."/>
            <person name="Patterson J."/>
            <person name="Monnat R.J. Jr."/>
            <person name="Barlow S.B."/>
            <person name="Starkenburg S.R."/>
            <person name="Cattolico R.A."/>
        </authorList>
    </citation>
    <scope>NUCLEOTIDE SEQUENCE</scope>
    <source>
        <strain evidence="5">CCMP291</strain>
    </source>
</reference>
<feature type="compositionally biased region" description="Gly residues" evidence="2">
    <location>
        <begin position="115"/>
        <end position="124"/>
    </location>
</feature>
<organism evidence="4 5">
    <name type="scientific">Chrysochromulina tobinii</name>
    <dbReference type="NCBI Taxonomy" id="1460289"/>
    <lineage>
        <taxon>Eukaryota</taxon>
        <taxon>Haptista</taxon>
        <taxon>Haptophyta</taxon>
        <taxon>Prymnesiophyceae</taxon>
        <taxon>Prymnesiales</taxon>
        <taxon>Chrysochromulinaceae</taxon>
        <taxon>Chrysochromulina</taxon>
    </lineage>
</organism>
<feature type="compositionally biased region" description="Acidic residues" evidence="2">
    <location>
        <begin position="52"/>
        <end position="91"/>
    </location>
</feature>
<proteinExistence type="inferred from homology"/>
<dbReference type="InterPro" id="IPR046757">
    <property type="entry name" value="YL1_N"/>
</dbReference>
<accession>A0A0M0JEX8</accession>